<dbReference type="GO" id="GO:0004556">
    <property type="term" value="F:alpha-amylase activity"/>
    <property type="evidence" value="ECO:0007669"/>
    <property type="project" value="TreeGrafter"/>
</dbReference>
<dbReference type="Gene3D" id="3.90.400.10">
    <property type="entry name" value="Oligo-1,6-glucosidase, Domain 2"/>
    <property type="match status" value="1"/>
</dbReference>
<evidence type="ECO:0000313" key="3">
    <source>
        <dbReference type="EMBL" id="SDN09593.1"/>
    </source>
</evidence>
<feature type="domain" description="Glycosyl hydrolase family 13 catalytic" evidence="2">
    <location>
        <begin position="20"/>
        <end position="425"/>
    </location>
</feature>
<dbReference type="STRING" id="1137991.SAMN05660642_04019"/>
<dbReference type="RefSeq" id="WP_091222577.1">
    <property type="nucleotide sequence ID" value="NZ_FNHE01000012.1"/>
</dbReference>
<dbReference type="InterPro" id="IPR017853">
    <property type="entry name" value="GH"/>
</dbReference>
<name>A0A1G9YM84_9ACTN</name>
<dbReference type="InterPro" id="IPR045857">
    <property type="entry name" value="O16G_dom_2"/>
</dbReference>
<reference evidence="4" key="1">
    <citation type="submission" date="2016-10" db="EMBL/GenBank/DDBJ databases">
        <authorList>
            <person name="Varghese N."/>
            <person name="Submissions S."/>
        </authorList>
    </citation>
    <scope>NUCLEOTIDE SEQUENCE [LARGE SCALE GENOMIC DNA]</scope>
    <source>
        <strain evidence="4">DSM 45419</strain>
    </source>
</reference>
<evidence type="ECO:0000256" key="1">
    <source>
        <dbReference type="ARBA" id="ARBA00008061"/>
    </source>
</evidence>
<dbReference type="AlphaFoldDB" id="A0A1G9YM84"/>
<proteinExistence type="inferred from homology"/>
<evidence type="ECO:0000313" key="4">
    <source>
        <dbReference type="Proteomes" id="UP000198680"/>
    </source>
</evidence>
<dbReference type="InterPro" id="IPR006047">
    <property type="entry name" value="GH13_cat_dom"/>
</dbReference>
<keyword evidence="4" id="KW-1185">Reference proteome</keyword>
<comment type="similarity">
    <text evidence="1">Belongs to the glycosyl hydrolase 13 family.</text>
</comment>
<dbReference type="Proteomes" id="UP000198680">
    <property type="component" value="Unassembled WGS sequence"/>
</dbReference>
<dbReference type="PANTHER" id="PTHR10357:SF179">
    <property type="entry name" value="NEUTRAL AND BASIC AMINO ACID TRANSPORT PROTEIN RBAT"/>
    <property type="match status" value="1"/>
</dbReference>
<dbReference type="PANTHER" id="PTHR10357">
    <property type="entry name" value="ALPHA-AMYLASE FAMILY MEMBER"/>
    <property type="match status" value="1"/>
</dbReference>
<organism evidence="3 4">
    <name type="scientific">Geodermatophilus siccatus</name>
    <dbReference type="NCBI Taxonomy" id="1137991"/>
    <lineage>
        <taxon>Bacteria</taxon>
        <taxon>Bacillati</taxon>
        <taxon>Actinomycetota</taxon>
        <taxon>Actinomycetes</taxon>
        <taxon>Geodermatophilales</taxon>
        <taxon>Geodermatophilaceae</taxon>
        <taxon>Geodermatophilus</taxon>
    </lineage>
</organism>
<dbReference type="SUPFAM" id="SSF51445">
    <property type="entry name" value="(Trans)glycosidases"/>
    <property type="match status" value="1"/>
</dbReference>
<dbReference type="CDD" id="cd11332">
    <property type="entry name" value="AmyAc_OligoGlu_TS"/>
    <property type="match status" value="1"/>
</dbReference>
<protein>
    <submittedName>
        <fullName evidence="3">Alpha-glucosidase</fullName>
    </submittedName>
</protein>
<sequence>MPPPDLEGRRPWWRTAVVYEVYVRSFADSDGDGVGDVDGLRSRLPYLTDLGVDALWVTPWYPSPMADGGYDVSDHRDIDPRLGTLADVDALLAEAHAVGLRVIVDLVANHTSAEHPWFRAALAGGPGAPERARYFFRDGRDGGTAPPNDWISAFGGPAWTRVREPDGAMGQWYLHLFAPEQPDLDWDDEVVREEFDGTVRFWLDRGVDGIRVDAAPALAKVPGLPDAGHAPGALFESSAWVDNPHWDRDEVHDVFRRWRAISDGYDGDRVFVSEAVVAGPERLARYVRPDELHTSFNFDYLRAAWDADGLRAAIDGTLSALAPVGAPPTWVLSSHDETRHVTRFGREASGAGTMGFDAASPTDLALGLRRARAAALLTLALPGSAYLYQGEELGLPEVDDLPEDVLQDPTWERSGHTARGRDGCRVPLPWSGDRPPFGFTADGVRPWLPQPESWRELTVAAQRDDPASTLSLYRNALRLRRALPGLADDGPLTWRDLGDGVLAFDRGSRFRCIVNLSDRPVPLAGQGEPVLTSSPGTADLPTDTAVWLRTG</sequence>
<dbReference type="EMBL" id="FNHE01000012">
    <property type="protein sequence ID" value="SDN09593.1"/>
    <property type="molecule type" value="Genomic_DNA"/>
</dbReference>
<accession>A0A1G9YM84</accession>
<dbReference type="OrthoDB" id="3203135at2"/>
<dbReference type="GO" id="GO:0009313">
    <property type="term" value="P:oligosaccharide catabolic process"/>
    <property type="evidence" value="ECO:0007669"/>
    <property type="project" value="TreeGrafter"/>
</dbReference>
<dbReference type="Pfam" id="PF00128">
    <property type="entry name" value="Alpha-amylase"/>
    <property type="match status" value="1"/>
</dbReference>
<gene>
    <name evidence="3" type="ORF">SAMN05660642_04019</name>
</gene>
<dbReference type="SMART" id="SM00642">
    <property type="entry name" value="Aamy"/>
    <property type="match status" value="1"/>
</dbReference>
<dbReference type="Gene3D" id="3.20.20.80">
    <property type="entry name" value="Glycosidases"/>
    <property type="match status" value="1"/>
</dbReference>
<evidence type="ECO:0000259" key="2">
    <source>
        <dbReference type="SMART" id="SM00642"/>
    </source>
</evidence>